<evidence type="ECO:0000256" key="1">
    <source>
        <dbReference type="ARBA" id="ARBA00009684"/>
    </source>
</evidence>
<keyword evidence="8 10" id="KW-0414">Isoprene biosynthesis</keyword>
<dbReference type="Gene3D" id="3.30.230.10">
    <property type="match status" value="1"/>
</dbReference>
<reference evidence="13 14" key="1">
    <citation type="journal article" date="2000" name="Arch. Microbiol.">
        <title>Rhodobaca bogoriensis gen. nov. and sp. nov., an alkaliphilic purple nonsulfur bacterium from African Rift Valley soda lakes.</title>
        <authorList>
            <person name="Milford A.D."/>
            <person name="Achenbach L.A."/>
            <person name="Jung D.O."/>
            <person name="Madigan M.T."/>
        </authorList>
    </citation>
    <scope>NUCLEOTIDE SEQUENCE [LARGE SCALE GENOMIC DNA]</scope>
    <source>
        <strain evidence="13 14">2376</strain>
    </source>
</reference>
<name>A0A7Z0KVX5_9RHOB</name>
<keyword evidence="7 10" id="KW-0067">ATP-binding</keyword>
<feature type="binding site" evidence="10">
    <location>
        <begin position="92"/>
        <end position="102"/>
    </location>
    <ligand>
        <name>ATP</name>
        <dbReference type="ChEBI" id="CHEBI:30616"/>
    </ligand>
</feature>
<dbReference type="InterPro" id="IPR014721">
    <property type="entry name" value="Ribsml_uS5_D2-typ_fold_subgr"/>
</dbReference>
<dbReference type="GO" id="GO:0016114">
    <property type="term" value="P:terpenoid biosynthetic process"/>
    <property type="evidence" value="ECO:0007669"/>
    <property type="project" value="UniProtKB-UniRule"/>
</dbReference>
<dbReference type="InterPro" id="IPR020568">
    <property type="entry name" value="Ribosomal_Su5_D2-typ_SF"/>
</dbReference>
<evidence type="ECO:0000313" key="14">
    <source>
        <dbReference type="Proteomes" id="UP000529417"/>
    </source>
</evidence>
<proteinExistence type="inferred from homology"/>
<dbReference type="NCBIfam" id="TIGR00154">
    <property type="entry name" value="ispE"/>
    <property type="match status" value="1"/>
</dbReference>
<evidence type="ECO:0000256" key="6">
    <source>
        <dbReference type="ARBA" id="ARBA00022777"/>
    </source>
</evidence>
<dbReference type="GO" id="GO:0005524">
    <property type="term" value="F:ATP binding"/>
    <property type="evidence" value="ECO:0007669"/>
    <property type="project" value="UniProtKB-UniRule"/>
</dbReference>
<comment type="function">
    <text evidence="10">Catalyzes the phosphorylation of the position 2 hydroxy group of 4-diphosphocytidyl-2C-methyl-D-erythritol.</text>
</comment>
<dbReference type="HAMAP" id="MF_00061">
    <property type="entry name" value="IspE"/>
    <property type="match status" value="1"/>
</dbReference>
<dbReference type="EC" id="2.7.1.148" evidence="2 10"/>
<evidence type="ECO:0000256" key="7">
    <source>
        <dbReference type="ARBA" id="ARBA00022840"/>
    </source>
</evidence>
<dbReference type="UniPathway" id="UPA00056">
    <property type="reaction ID" value="UER00094"/>
</dbReference>
<accession>A0A7Z0KVX5</accession>
<evidence type="ECO:0000256" key="9">
    <source>
        <dbReference type="ARBA" id="ARBA00032554"/>
    </source>
</evidence>
<dbReference type="InterPro" id="IPR013750">
    <property type="entry name" value="GHMP_kinase_C_dom"/>
</dbReference>
<dbReference type="SUPFAM" id="SSF55060">
    <property type="entry name" value="GHMP Kinase, C-terminal domain"/>
    <property type="match status" value="1"/>
</dbReference>
<dbReference type="RefSeq" id="WP_179904488.1">
    <property type="nucleotide sequence ID" value="NZ_JACBXS010000003.1"/>
</dbReference>
<protein>
    <recommendedName>
        <fullName evidence="3 10">4-diphosphocytidyl-2-C-methyl-D-erythritol kinase</fullName>
        <shortName evidence="10">CMK</shortName>
        <ecNumber evidence="2 10">2.7.1.148</ecNumber>
    </recommendedName>
    <alternativeName>
        <fullName evidence="9 10">4-(cytidine-5'-diphospho)-2-C-methyl-D-erythritol kinase</fullName>
    </alternativeName>
</protein>
<evidence type="ECO:0000256" key="10">
    <source>
        <dbReference type="HAMAP-Rule" id="MF_00061"/>
    </source>
</evidence>
<dbReference type="PIRSF" id="PIRSF010376">
    <property type="entry name" value="IspE"/>
    <property type="match status" value="1"/>
</dbReference>
<dbReference type="EMBL" id="JACBXS010000003">
    <property type="protein sequence ID" value="NYS23782.1"/>
    <property type="molecule type" value="Genomic_DNA"/>
</dbReference>
<dbReference type="Pfam" id="PF00288">
    <property type="entry name" value="GHMP_kinases_N"/>
    <property type="match status" value="1"/>
</dbReference>
<feature type="domain" description="GHMP kinase C-terminal" evidence="12">
    <location>
        <begin position="201"/>
        <end position="268"/>
    </location>
</feature>
<evidence type="ECO:0000256" key="4">
    <source>
        <dbReference type="ARBA" id="ARBA00022679"/>
    </source>
</evidence>
<comment type="catalytic activity">
    <reaction evidence="10">
        <text>4-CDP-2-C-methyl-D-erythritol + ATP = 4-CDP-2-C-methyl-D-erythritol 2-phosphate + ADP + H(+)</text>
        <dbReference type="Rhea" id="RHEA:18437"/>
        <dbReference type="ChEBI" id="CHEBI:15378"/>
        <dbReference type="ChEBI" id="CHEBI:30616"/>
        <dbReference type="ChEBI" id="CHEBI:57823"/>
        <dbReference type="ChEBI" id="CHEBI:57919"/>
        <dbReference type="ChEBI" id="CHEBI:456216"/>
        <dbReference type="EC" id="2.7.1.148"/>
    </reaction>
</comment>
<dbReference type="AlphaFoldDB" id="A0A7Z0KVX5"/>
<organism evidence="13 14">
    <name type="scientific">Rhabdonatronobacter sediminivivens</name>
    <dbReference type="NCBI Taxonomy" id="2743469"/>
    <lineage>
        <taxon>Bacteria</taxon>
        <taxon>Pseudomonadati</taxon>
        <taxon>Pseudomonadota</taxon>
        <taxon>Alphaproteobacteria</taxon>
        <taxon>Rhodobacterales</taxon>
        <taxon>Paracoccaceae</taxon>
        <taxon>Rhabdonatronobacter</taxon>
    </lineage>
</organism>
<dbReference type="SUPFAM" id="SSF54211">
    <property type="entry name" value="Ribosomal protein S5 domain 2-like"/>
    <property type="match status" value="1"/>
</dbReference>
<keyword evidence="14" id="KW-1185">Reference proteome</keyword>
<keyword evidence="5 10" id="KW-0547">Nucleotide-binding</keyword>
<dbReference type="GO" id="GO:0050515">
    <property type="term" value="F:4-(cytidine 5'-diphospho)-2-C-methyl-D-erythritol kinase activity"/>
    <property type="evidence" value="ECO:0007669"/>
    <property type="project" value="UniProtKB-UniRule"/>
</dbReference>
<dbReference type="InterPro" id="IPR006204">
    <property type="entry name" value="GHMP_kinase_N_dom"/>
</dbReference>
<evidence type="ECO:0000313" key="13">
    <source>
        <dbReference type="EMBL" id="NYS23782.1"/>
    </source>
</evidence>
<feature type="active site" evidence="10">
    <location>
        <position position="12"/>
    </location>
</feature>
<evidence type="ECO:0000256" key="8">
    <source>
        <dbReference type="ARBA" id="ARBA00023229"/>
    </source>
</evidence>
<comment type="similarity">
    <text evidence="1 10">Belongs to the GHMP kinase family. IspE subfamily.</text>
</comment>
<dbReference type="PANTHER" id="PTHR43527">
    <property type="entry name" value="4-DIPHOSPHOCYTIDYL-2-C-METHYL-D-ERYTHRITOL KINASE, CHLOROPLASTIC"/>
    <property type="match status" value="1"/>
</dbReference>
<dbReference type="Pfam" id="PF08544">
    <property type="entry name" value="GHMP_kinases_C"/>
    <property type="match status" value="1"/>
</dbReference>
<evidence type="ECO:0000256" key="3">
    <source>
        <dbReference type="ARBA" id="ARBA00017473"/>
    </source>
</evidence>
<comment type="caution">
    <text evidence="13">The sequence shown here is derived from an EMBL/GenBank/DDBJ whole genome shotgun (WGS) entry which is preliminary data.</text>
</comment>
<feature type="domain" description="GHMP kinase N-terminal" evidence="11">
    <location>
        <begin position="69"/>
        <end position="141"/>
    </location>
</feature>
<gene>
    <name evidence="10" type="primary">ispE</name>
    <name evidence="13" type="ORF">HUK65_02175</name>
</gene>
<dbReference type="InterPro" id="IPR004424">
    <property type="entry name" value="IspE"/>
</dbReference>
<evidence type="ECO:0000256" key="2">
    <source>
        <dbReference type="ARBA" id="ARBA00012052"/>
    </source>
</evidence>
<dbReference type="InterPro" id="IPR036554">
    <property type="entry name" value="GHMP_kinase_C_sf"/>
</dbReference>
<dbReference type="Proteomes" id="UP000529417">
    <property type="component" value="Unassembled WGS sequence"/>
</dbReference>
<comment type="pathway">
    <text evidence="10">Isoprenoid biosynthesis; isopentenyl diphosphate biosynthesis via DXP pathway; isopentenyl diphosphate from 1-deoxy-D-xylulose 5-phosphate: step 3/6.</text>
</comment>
<evidence type="ECO:0000256" key="5">
    <source>
        <dbReference type="ARBA" id="ARBA00022741"/>
    </source>
</evidence>
<keyword evidence="6 10" id="KW-0418">Kinase</keyword>
<dbReference type="NCBIfam" id="NF011202">
    <property type="entry name" value="PRK14608.1"/>
    <property type="match status" value="1"/>
</dbReference>
<feature type="active site" evidence="10">
    <location>
        <position position="131"/>
    </location>
</feature>
<evidence type="ECO:0000259" key="12">
    <source>
        <dbReference type="Pfam" id="PF08544"/>
    </source>
</evidence>
<dbReference type="GO" id="GO:0019288">
    <property type="term" value="P:isopentenyl diphosphate biosynthetic process, methylerythritol 4-phosphate pathway"/>
    <property type="evidence" value="ECO:0007669"/>
    <property type="project" value="UniProtKB-UniRule"/>
</dbReference>
<keyword evidence="4 10" id="KW-0808">Transferase</keyword>
<dbReference type="Gene3D" id="3.30.70.890">
    <property type="entry name" value="GHMP kinase, C-terminal domain"/>
    <property type="match status" value="1"/>
</dbReference>
<evidence type="ECO:0000259" key="11">
    <source>
        <dbReference type="Pfam" id="PF00288"/>
    </source>
</evidence>
<sequence>MPRHLRTLAPAKINLTLHVTGQRADGYHLLDSLVVLLDFGDRVDAAEAGDLSLSVLGPYAADVPRGPDNLVLRAARLMGAGGVALTLHKHLPAASGIGGGSSDAAATLRAVAALTGAVLPDAGALARLGADVPVCLHGQPCRMQGVGEVLTAIPALPDLGVVLVNPGVGLSTPAVFAALARRDNPPMDPLPTGSAPWPDAQALADWLRGQRNDLSRPAIIHAPVIAEALAALEQMPGCLLARMSGSGATCFGLFPSRAAADHAAAALRPRAPGWWIAAGGLLPPGAEAPIPL</sequence>
<dbReference type="PANTHER" id="PTHR43527:SF2">
    <property type="entry name" value="4-DIPHOSPHOCYTIDYL-2-C-METHYL-D-ERYTHRITOL KINASE, CHLOROPLASTIC"/>
    <property type="match status" value="1"/>
</dbReference>